<dbReference type="InterPro" id="IPR020479">
    <property type="entry name" value="HD_metazoa"/>
</dbReference>
<dbReference type="InterPro" id="IPR009057">
    <property type="entry name" value="Homeodomain-like_sf"/>
</dbReference>
<evidence type="ECO:0000256" key="5">
    <source>
        <dbReference type="ARBA" id="ARBA00023125"/>
    </source>
</evidence>
<dbReference type="InterPro" id="IPR042191">
    <property type="entry name" value="GSH1/2"/>
</dbReference>
<evidence type="ECO:0000256" key="2">
    <source>
        <dbReference type="ARBA" id="ARBA00009107"/>
    </source>
</evidence>
<dbReference type="SUPFAM" id="SSF46689">
    <property type="entry name" value="Homeodomain-like"/>
    <property type="match status" value="1"/>
</dbReference>
<evidence type="ECO:0000256" key="10">
    <source>
        <dbReference type="RuleBase" id="RU000682"/>
    </source>
</evidence>
<feature type="region of interest" description="Disordered" evidence="11">
    <location>
        <begin position="343"/>
        <end position="370"/>
    </location>
</feature>
<accession>A0A670I1K8</accession>
<keyword evidence="4" id="KW-0805">Transcription regulation</keyword>
<reference evidence="13" key="2">
    <citation type="submission" date="2025-08" db="UniProtKB">
        <authorList>
            <consortium name="Ensembl"/>
        </authorList>
    </citation>
    <scope>IDENTIFICATION</scope>
</reference>
<comment type="subcellular location">
    <subcellularLocation>
        <location evidence="1 9 10">Nucleus</location>
    </subcellularLocation>
</comment>
<dbReference type="GO" id="GO:0000981">
    <property type="term" value="F:DNA-binding transcription factor activity, RNA polymerase II-specific"/>
    <property type="evidence" value="ECO:0007669"/>
    <property type="project" value="InterPro"/>
</dbReference>
<dbReference type="CDD" id="cd00086">
    <property type="entry name" value="homeodomain"/>
    <property type="match status" value="1"/>
</dbReference>
<proteinExistence type="inferred from homology"/>
<dbReference type="PROSITE" id="PS00027">
    <property type="entry name" value="HOMEOBOX_1"/>
    <property type="match status" value="1"/>
</dbReference>
<keyword evidence="8 9" id="KW-0539">Nucleus</keyword>
<evidence type="ECO:0000256" key="4">
    <source>
        <dbReference type="ARBA" id="ARBA00023015"/>
    </source>
</evidence>
<keyword evidence="7" id="KW-0804">Transcription</keyword>
<evidence type="ECO:0000256" key="6">
    <source>
        <dbReference type="ARBA" id="ARBA00023155"/>
    </source>
</evidence>
<dbReference type="Proteomes" id="UP000472272">
    <property type="component" value="Chromosome 4"/>
</dbReference>
<dbReference type="Ensembl" id="ENSPMRT00000006201.1">
    <property type="protein sequence ID" value="ENSPMRP00000005833.1"/>
    <property type="gene ID" value="ENSPMRG00000003955.1"/>
</dbReference>
<dbReference type="PANTHER" id="PTHR47421">
    <property type="entry name" value="GS HOMEOBOX 2"/>
    <property type="match status" value="1"/>
</dbReference>
<dbReference type="Gene3D" id="1.10.10.60">
    <property type="entry name" value="Homeodomain-like"/>
    <property type="match status" value="1"/>
</dbReference>
<protein>
    <recommendedName>
        <fullName evidence="12">Homeobox domain-containing protein</fullName>
    </recommendedName>
</protein>
<reference evidence="13" key="3">
    <citation type="submission" date="2025-09" db="UniProtKB">
        <authorList>
            <consortium name="Ensembl"/>
        </authorList>
    </citation>
    <scope>IDENTIFICATION</scope>
</reference>
<evidence type="ECO:0000256" key="7">
    <source>
        <dbReference type="ARBA" id="ARBA00023163"/>
    </source>
</evidence>
<evidence type="ECO:0000256" key="11">
    <source>
        <dbReference type="SAM" id="MobiDB-lite"/>
    </source>
</evidence>
<dbReference type="GO" id="GO:1990837">
    <property type="term" value="F:sequence-specific double-stranded DNA binding"/>
    <property type="evidence" value="ECO:0007669"/>
    <property type="project" value="TreeGrafter"/>
</dbReference>
<keyword evidence="5 9" id="KW-0238">DNA-binding</keyword>
<feature type="domain" description="Homeobox" evidence="12">
    <location>
        <begin position="257"/>
        <end position="317"/>
    </location>
</feature>
<dbReference type="GO" id="GO:0005634">
    <property type="term" value="C:nucleus"/>
    <property type="evidence" value="ECO:0007669"/>
    <property type="project" value="UniProtKB-SubCell"/>
</dbReference>
<keyword evidence="14" id="KW-1185">Reference proteome</keyword>
<organism evidence="13 14">
    <name type="scientific">Podarcis muralis</name>
    <name type="common">Wall lizard</name>
    <name type="synonym">Lacerta muralis</name>
    <dbReference type="NCBI Taxonomy" id="64176"/>
    <lineage>
        <taxon>Eukaryota</taxon>
        <taxon>Metazoa</taxon>
        <taxon>Chordata</taxon>
        <taxon>Craniata</taxon>
        <taxon>Vertebrata</taxon>
        <taxon>Euteleostomi</taxon>
        <taxon>Lepidosauria</taxon>
        <taxon>Squamata</taxon>
        <taxon>Bifurcata</taxon>
        <taxon>Unidentata</taxon>
        <taxon>Episquamata</taxon>
        <taxon>Laterata</taxon>
        <taxon>Lacertibaenia</taxon>
        <taxon>Lacertidae</taxon>
        <taxon>Podarcis</taxon>
    </lineage>
</organism>
<evidence type="ECO:0000256" key="8">
    <source>
        <dbReference type="ARBA" id="ARBA00023242"/>
    </source>
</evidence>
<name>A0A670I1K8_PODMU</name>
<evidence type="ECO:0000256" key="9">
    <source>
        <dbReference type="PROSITE-ProRule" id="PRU00108"/>
    </source>
</evidence>
<reference evidence="13 14" key="1">
    <citation type="journal article" date="2019" name="Proc. Natl. Acad. Sci. U.S.A.">
        <title>Regulatory changes in pterin and carotenoid genes underlie balanced color polymorphisms in the wall lizard.</title>
        <authorList>
            <person name="Andrade P."/>
            <person name="Pinho C."/>
            <person name="Perez I de Lanuza G."/>
            <person name="Afonso S."/>
            <person name="Brejcha J."/>
            <person name="Rubin C.J."/>
            <person name="Wallerman O."/>
            <person name="Pereira P."/>
            <person name="Sabatino S.J."/>
            <person name="Bellati A."/>
            <person name="Pellitteri-Rosa D."/>
            <person name="Bosakova Z."/>
            <person name="Bunikis I."/>
            <person name="Carretero M.A."/>
            <person name="Feiner N."/>
            <person name="Marsik P."/>
            <person name="Pauperio F."/>
            <person name="Salvi D."/>
            <person name="Soler L."/>
            <person name="While G.M."/>
            <person name="Uller T."/>
            <person name="Font E."/>
            <person name="Andersson L."/>
            <person name="Carneiro M."/>
        </authorList>
    </citation>
    <scope>NUCLEOTIDE SEQUENCE</scope>
</reference>
<dbReference type="SMART" id="SM00389">
    <property type="entry name" value="HOX"/>
    <property type="match status" value="1"/>
</dbReference>
<evidence type="ECO:0000313" key="14">
    <source>
        <dbReference type="Proteomes" id="UP000472272"/>
    </source>
</evidence>
<dbReference type="AlphaFoldDB" id="A0A670I1K8"/>
<evidence type="ECO:0000313" key="13">
    <source>
        <dbReference type="Ensembl" id="ENSPMRP00000005833.1"/>
    </source>
</evidence>
<dbReference type="GeneTree" id="ENSGT00940000156043"/>
<evidence type="ECO:0000256" key="1">
    <source>
        <dbReference type="ARBA" id="ARBA00004123"/>
    </source>
</evidence>
<keyword evidence="3" id="KW-0217">Developmental protein</keyword>
<keyword evidence="6 9" id="KW-0371">Homeobox</keyword>
<evidence type="ECO:0000259" key="12">
    <source>
        <dbReference type="PROSITE" id="PS50071"/>
    </source>
</evidence>
<dbReference type="PROSITE" id="PS50071">
    <property type="entry name" value="HOMEOBOX_2"/>
    <property type="match status" value="1"/>
</dbReference>
<dbReference type="OMA" id="EDMPMSP"/>
<feature type="region of interest" description="Disordered" evidence="11">
    <location>
        <begin position="117"/>
        <end position="140"/>
    </location>
</feature>
<evidence type="ECO:0000256" key="3">
    <source>
        <dbReference type="ARBA" id="ARBA00022473"/>
    </source>
</evidence>
<comment type="similarity">
    <text evidence="2">Belongs to the Antp homeobox family.</text>
</comment>
<dbReference type="Pfam" id="PF00046">
    <property type="entry name" value="Homeodomain"/>
    <property type="match status" value="1"/>
</dbReference>
<feature type="region of interest" description="Disordered" evidence="11">
    <location>
        <begin position="76"/>
        <end position="101"/>
    </location>
</feature>
<dbReference type="InterPro" id="IPR001356">
    <property type="entry name" value="HD"/>
</dbReference>
<sequence length="370" mass="38525">MGDIVQSLWRTRGIMRERAAAVPRRATKSLLTGAGAAPGAARITWPPKGLFKEGRAALSAPLALVSALRRAGRRAVAASASEKQQQPRSQGAPGEAGRGGVMPRSFLVDALVLREGAGDKKGGTSPGSPPPPPLFPYAVHPSHPLHGLSAASGGACPAAPGATAAARKAGLLCVCPLCVAAASQLHPPPPPPALPLLKASFPPFASQYCPSPLAARPAPGGSAAAGHAPTLYQSAYSLPDPRHFHCISVDSTSGQLPSSKRMRTAFTSTQLLELEREFASNMYLSRLRRIEIATYLNLSEKQVKIWFQNRRVKHKKEGKSGSHRSGGGSAAHSCKCASLSAAAKCSEDDEDLPISPSSSGKDEKDLALTP</sequence>
<dbReference type="FunFam" id="1.10.10.60:FF:000147">
    <property type="entry name" value="GS homeobox 2"/>
    <property type="match status" value="1"/>
</dbReference>
<dbReference type="PANTHER" id="PTHR47421:SF2">
    <property type="entry name" value="GS HOMEOBOX 1"/>
    <property type="match status" value="1"/>
</dbReference>
<feature type="DNA-binding region" description="Homeobox" evidence="9">
    <location>
        <begin position="259"/>
        <end position="318"/>
    </location>
</feature>
<dbReference type="InterPro" id="IPR017970">
    <property type="entry name" value="Homeobox_CS"/>
</dbReference>
<dbReference type="PRINTS" id="PR00024">
    <property type="entry name" value="HOMEOBOX"/>
</dbReference>
<feature type="compositionally biased region" description="Basic and acidic residues" evidence="11">
    <location>
        <begin position="360"/>
        <end position="370"/>
    </location>
</feature>